<dbReference type="OrthoDB" id="3902078at2759"/>
<organism evidence="1 2">
    <name type="scientific">Aureobasidium melanogenum</name>
    <name type="common">Aureobasidium pullulans var. melanogenum</name>
    <dbReference type="NCBI Taxonomy" id="46634"/>
    <lineage>
        <taxon>Eukaryota</taxon>
        <taxon>Fungi</taxon>
        <taxon>Dikarya</taxon>
        <taxon>Ascomycota</taxon>
        <taxon>Pezizomycotina</taxon>
        <taxon>Dothideomycetes</taxon>
        <taxon>Dothideomycetidae</taxon>
        <taxon>Dothideales</taxon>
        <taxon>Saccotheciaceae</taxon>
        <taxon>Aureobasidium</taxon>
    </lineage>
</organism>
<name>A0A9P8EW63_AURME</name>
<gene>
    <name evidence="1" type="ORF">KCU76_g1669</name>
</gene>
<dbReference type="Proteomes" id="UP000779574">
    <property type="component" value="Unassembled WGS sequence"/>
</dbReference>
<reference evidence="1" key="1">
    <citation type="journal article" date="2021" name="J Fungi (Basel)">
        <title>Virulence traits and population genomics of the black yeast Aureobasidium melanogenum.</title>
        <authorList>
            <person name="Cernosa A."/>
            <person name="Sun X."/>
            <person name="Gostincar C."/>
            <person name="Fang C."/>
            <person name="Gunde-Cimerman N."/>
            <person name="Song Z."/>
        </authorList>
    </citation>
    <scope>NUCLEOTIDE SEQUENCE</scope>
    <source>
        <strain evidence="1">EXF-9911</strain>
    </source>
</reference>
<accession>A0A9P8EW63</accession>
<sequence length="306" mass="35445">MKNPGLGTLAKLPREIRDMIFDLSFSNDGFAFPLYSGLIPVTIKEAKFTVSQKVPLAMRRRGRRQFYREYLEAHLRRTTIICEGRTVDVGNLNYILNCLGQIANVASHTRKIILQADTKISSRNCYTYHEFLIRYAVMLKSFDRCVARFGIPPSRLSIRVRYVDITQQLNEFIREMAMAYAWGTHRLRSCGLKVHDYTIEVVMGDEIQSTQNMEKCCRDMEKAAVDHIRSVLRPSTAASRYLVAPGIVESIIERGKAIVQDTFTRVKEKHLPLIEVATRYWTNRDRQELEDTCRRLGWKERQASND</sequence>
<protein>
    <submittedName>
        <fullName evidence="1">Uncharacterized protein</fullName>
    </submittedName>
</protein>
<dbReference type="AlphaFoldDB" id="A0A9P8EW63"/>
<dbReference type="EMBL" id="JAHFXF010000037">
    <property type="protein sequence ID" value="KAG9699251.1"/>
    <property type="molecule type" value="Genomic_DNA"/>
</dbReference>
<evidence type="ECO:0000313" key="1">
    <source>
        <dbReference type="EMBL" id="KAG9699251.1"/>
    </source>
</evidence>
<reference evidence="1" key="2">
    <citation type="submission" date="2021-08" db="EMBL/GenBank/DDBJ databases">
        <authorList>
            <person name="Gostincar C."/>
            <person name="Sun X."/>
            <person name="Song Z."/>
            <person name="Gunde-Cimerman N."/>
        </authorList>
    </citation>
    <scope>NUCLEOTIDE SEQUENCE</scope>
    <source>
        <strain evidence="1">EXF-9911</strain>
    </source>
</reference>
<evidence type="ECO:0000313" key="2">
    <source>
        <dbReference type="Proteomes" id="UP000779574"/>
    </source>
</evidence>
<feature type="non-terminal residue" evidence="1">
    <location>
        <position position="306"/>
    </location>
</feature>
<proteinExistence type="predicted"/>
<comment type="caution">
    <text evidence="1">The sequence shown here is derived from an EMBL/GenBank/DDBJ whole genome shotgun (WGS) entry which is preliminary data.</text>
</comment>